<gene>
    <name evidence="3" type="ORF">GCM10017786_50050</name>
</gene>
<feature type="transmembrane region" description="Helical" evidence="2">
    <location>
        <begin position="24"/>
        <end position="42"/>
    </location>
</feature>
<keyword evidence="2" id="KW-1133">Transmembrane helix</keyword>
<evidence type="ECO:0000313" key="3">
    <source>
        <dbReference type="EMBL" id="GHF10368.1"/>
    </source>
</evidence>
<dbReference type="EMBL" id="BNAU01000006">
    <property type="protein sequence ID" value="GHF10368.1"/>
    <property type="molecule type" value="Genomic_DNA"/>
</dbReference>
<keyword evidence="2" id="KW-0472">Membrane</keyword>
<dbReference type="RefSeq" id="WP_191247071.1">
    <property type="nucleotide sequence ID" value="NZ_BNAU01000006.1"/>
</dbReference>
<feature type="region of interest" description="Disordered" evidence="1">
    <location>
        <begin position="60"/>
        <end position="79"/>
    </location>
</feature>
<comment type="caution">
    <text evidence="3">The sequence shown here is derived from an EMBL/GenBank/DDBJ whole genome shotgun (WGS) entry which is preliminary data.</text>
</comment>
<proteinExistence type="predicted"/>
<keyword evidence="2" id="KW-0812">Transmembrane</keyword>
<accession>A0ABQ3JAH0</accession>
<name>A0ABQ3JAH0_9PSEU</name>
<evidence type="ECO:0000256" key="2">
    <source>
        <dbReference type="SAM" id="Phobius"/>
    </source>
</evidence>
<sequence>MEEVSAASNPQPGAGDAASTCTRWLLRLFVLVGLLAGAWIVASAQADAAGATHPVRVLSADRGDDAAPDGNVPDTGRPTLDVPALTGSARHLTPGLESLVARTPRTSPPDESLEPPVHPLPTAVTVTEAARGALQNAGEVTAAAVDPALGLQVDARATARPASAVVRGLLRPVTAAPAPARAAPADRAGLAAGTTARAGAVRLGPPPGRPSLPSHLRDAGGRASAAGAHAIGGSPPAADSPRGPGPAPLLAAKGTPVSAQPGGGGAGIAAALSPGPRAVSPFAPRAWLTGRGAAHVRAWPERPLFSPD</sequence>
<reference evidence="4" key="1">
    <citation type="journal article" date="2019" name="Int. J. Syst. Evol. Microbiol.">
        <title>The Global Catalogue of Microorganisms (GCM) 10K type strain sequencing project: providing services to taxonomists for standard genome sequencing and annotation.</title>
        <authorList>
            <consortium name="The Broad Institute Genomics Platform"/>
            <consortium name="The Broad Institute Genome Sequencing Center for Infectious Disease"/>
            <person name="Wu L."/>
            <person name="Ma J."/>
        </authorList>
    </citation>
    <scope>NUCLEOTIDE SEQUENCE [LARGE SCALE GENOMIC DNA]</scope>
    <source>
        <strain evidence="4">CGMCC 4.7677</strain>
    </source>
</reference>
<evidence type="ECO:0000313" key="4">
    <source>
        <dbReference type="Proteomes" id="UP000605897"/>
    </source>
</evidence>
<organism evidence="3 4">
    <name type="scientific">Amycolatopsis deserti</name>
    <dbReference type="NCBI Taxonomy" id="185696"/>
    <lineage>
        <taxon>Bacteria</taxon>
        <taxon>Bacillati</taxon>
        <taxon>Actinomycetota</taxon>
        <taxon>Actinomycetes</taxon>
        <taxon>Pseudonocardiales</taxon>
        <taxon>Pseudonocardiaceae</taxon>
        <taxon>Amycolatopsis</taxon>
    </lineage>
</organism>
<feature type="compositionally biased region" description="Low complexity" evidence="1">
    <location>
        <begin position="221"/>
        <end position="237"/>
    </location>
</feature>
<evidence type="ECO:0000256" key="1">
    <source>
        <dbReference type="SAM" id="MobiDB-lite"/>
    </source>
</evidence>
<dbReference type="Proteomes" id="UP000605897">
    <property type="component" value="Unassembled WGS sequence"/>
</dbReference>
<keyword evidence="4" id="KW-1185">Reference proteome</keyword>
<feature type="region of interest" description="Disordered" evidence="1">
    <location>
        <begin position="198"/>
        <end position="250"/>
    </location>
</feature>
<protein>
    <submittedName>
        <fullName evidence="3">Uncharacterized protein</fullName>
    </submittedName>
</protein>